<name>A0A1M6M431_9BACT</name>
<evidence type="ECO:0000313" key="2">
    <source>
        <dbReference type="EMBL" id="SHJ78202.1"/>
    </source>
</evidence>
<dbReference type="EMBL" id="FQYR01000004">
    <property type="protein sequence ID" value="SHJ78202.1"/>
    <property type="molecule type" value="Genomic_DNA"/>
</dbReference>
<keyword evidence="3" id="KW-1185">Reference proteome</keyword>
<dbReference type="OrthoDB" id="5738594at2"/>
<dbReference type="Pfam" id="PF13670">
    <property type="entry name" value="PepSY_2"/>
    <property type="match status" value="1"/>
</dbReference>
<dbReference type="AlphaFoldDB" id="A0A1M6M431"/>
<feature type="domain" description="PepSY" evidence="1">
    <location>
        <begin position="93"/>
        <end position="152"/>
    </location>
</feature>
<proteinExistence type="predicted"/>
<evidence type="ECO:0000259" key="1">
    <source>
        <dbReference type="Pfam" id="PF13670"/>
    </source>
</evidence>
<dbReference type="RefSeq" id="WP_143184167.1">
    <property type="nucleotide sequence ID" value="NZ_FQYR01000004.1"/>
</dbReference>
<organism evidence="2 3">
    <name type="scientific">Rubritalea squalenifaciens DSM 18772</name>
    <dbReference type="NCBI Taxonomy" id="1123071"/>
    <lineage>
        <taxon>Bacteria</taxon>
        <taxon>Pseudomonadati</taxon>
        <taxon>Verrucomicrobiota</taxon>
        <taxon>Verrucomicrobiia</taxon>
        <taxon>Verrucomicrobiales</taxon>
        <taxon>Rubritaleaceae</taxon>
        <taxon>Rubritalea</taxon>
    </lineage>
</organism>
<evidence type="ECO:0000313" key="3">
    <source>
        <dbReference type="Proteomes" id="UP000184510"/>
    </source>
</evidence>
<sequence length="154" mass="17504">MKIISLYLWLLSTLIIPVFAGDKPDIKALPLSTVASQIESRGYLITEARHDRDLLSSDEWRMKAMKQERHFKLKVKSKTGAILDTDRDGRGKEHPGKNMMPLSAIAQSLEKDGYLLSEVEFKQSNWSIEAYRDGKKWKLQVSPSSADIISRKKG</sequence>
<dbReference type="InParanoid" id="A0A1M6M431"/>
<accession>A0A1M6M431</accession>
<dbReference type="STRING" id="1123071.SAMN02745181_2596"/>
<dbReference type="InterPro" id="IPR025711">
    <property type="entry name" value="PepSY"/>
</dbReference>
<dbReference type="Proteomes" id="UP000184510">
    <property type="component" value="Unassembled WGS sequence"/>
</dbReference>
<gene>
    <name evidence="2" type="ORF">SAMN02745181_2596</name>
</gene>
<reference evidence="2 3" key="1">
    <citation type="submission" date="2016-11" db="EMBL/GenBank/DDBJ databases">
        <authorList>
            <person name="Jaros S."/>
            <person name="Januszkiewicz K."/>
            <person name="Wedrychowicz H."/>
        </authorList>
    </citation>
    <scope>NUCLEOTIDE SEQUENCE [LARGE SCALE GENOMIC DNA]</scope>
    <source>
        <strain evidence="2 3">DSM 18772</strain>
    </source>
</reference>
<protein>
    <submittedName>
        <fullName evidence="2">Peptidase propeptide and YPEB domain-containing protein</fullName>
    </submittedName>
</protein>